<dbReference type="AlphaFoldDB" id="A0AAD3SBR9"/>
<comment type="caution">
    <text evidence="5">The sequence shown here is derived from an EMBL/GenBank/DDBJ whole genome shotgun (WGS) entry which is preliminary data.</text>
</comment>
<proteinExistence type="predicted"/>
<evidence type="ECO:0000256" key="3">
    <source>
        <dbReference type="ARBA" id="ARBA00047960"/>
    </source>
</evidence>
<dbReference type="GO" id="GO:0033355">
    <property type="term" value="P:ascorbate glutathione cycle"/>
    <property type="evidence" value="ECO:0007669"/>
    <property type="project" value="InterPro"/>
</dbReference>
<evidence type="ECO:0000256" key="2">
    <source>
        <dbReference type="ARBA" id="ARBA00022679"/>
    </source>
</evidence>
<dbReference type="EC" id="2.5.1.18" evidence="1"/>
<dbReference type="Pfam" id="PF13410">
    <property type="entry name" value="GST_C_2"/>
    <property type="match status" value="1"/>
</dbReference>
<accession>A0AAD3SBR9</accession>
<keyword evidence="2" id="KW-0808">Transferase</keyword>
<dbReference type="PANTHER" id="PTHR44420">
    <property type="entry name" value="GLUTATHIONE S-TRANSFERASE DHAR2-RELATED"/>
    <property type="match status" value="1"/>
</dbReference>
<dbReference type="EMBL" id="BSYO01000007">
    <property type="protein sequence ID" value="GMH07931.1"/>
    <property type="molecule type" value="Genomic_DNA"/>
</dbReference>
<evidence type="ECO:0000256" key="1">
    <source>
        <dbReference type="ARBA" id="ARBA00012452"/>
    </source>
</evidence>
<dbReference type="PROSITE" id="PS50405">
    <property type="entry name" value="GST_CTER"/>
    <property type="match status" value="1"/>
</dbReference>
<dbReference type="GO" id="GO:0045174">
    <property type="term" value="F:glutathione dehydrogenase (ascorbate) activity"/>
    <property type="evidence" value="ECO:0007669"/>
    <property type="project" value="InterPro"/>
</dbReference>
<gene>
    <name evidence="5" type="ORF">Nepgr_009771</name>
</gene>
<evidence type="ECO:0000313" key="6">
    <source>
        <dbReference type="Proteomes" id="UP001279734"/>
    </source>
</evidence>
<name>A0AAD3SBR9_NEPGR</name>
<dbReference type="PANTHER" id="PTHR44420:SF2">
    <property type="entry name" value="GLUTATHIONE S-TRANSFERASE DHAR2-RELATED"/>
    <property type="match status" value="1"/>
</dbReference>
<reference evidence="5" key="1">
    <citation type="submission" date="2023-05" db="EMBL/GenBank/DDBJ databases">
        <title>Nepenthes gracilis genome sequencing.</title>
        <authorList>
            <person name="Fukushima K."/>
        </authorList>
    </citation>
    <scope>NUCLEOTIDE SEQUENCE</scope>
    <source>
        <strain evidence="5">SING2019-196</strain>
    </source>
</reference>
<dbReference type="SUPFAM" id="SSF47616">
    <property type="entry name" value="GST C-terminal domain-like"/>
    <property type="match status" value="1"/>
</dbReference>
<sequence length="149" mass="16840">MHLFQALIQRSSFAKSVGNSTLFGVAIITDSRNAFRHPIHSPQASRAHRRFEQDPHFPIFHQKLKALDDHLKAHGPYITGDKITSVDLSLAPKLYRLEVALGYFKGWSIPSDFAHVLNYKYLLFSRESFEKTKAAKEHVVAGWAPKVGA</sequence>
<evidence type="ECO:0000259" key="4">
    <source>
        <dbReference type="PROSITE" id="PS50405"/>
    </source>
</evidence>
<dbReference type="Proteomes" id="UP001279734">
    <property type="component" value="Unassembled WGS sequence"/>
</dbReference>
<dbReference type="GO" id="GO:0004364">
    <property type="term" value="F:glutathione transferase activity"/>
    <property type="evidence" value="ECO:0007669"/>
    <property type="project" value="UniProtKB-EC"/>
</dbReference>
<comment type="catalytic activity">
    <reaction evidence="3">
        <text>RX + glutathione = an S-substituted glutathione + a halide anion + H(+)</text>
        <dbReference type="Rhea" id="RHEA:16437"/>
        <dbReference type="ChEBI" id="CHEBI:15378"/>
        <dbReference type="ChEBI" id="CHEBI:16042"/>
        <dbReference type="ChEBI" id="CHEBI:17792"/>
        <dbReference type="ChEBI" id="CHEBI:57925"/>
        <dbReference type="ChEBI" id="CHEBI:90779"/>
        <dbReference type="EC" id="2.5.1.18"/>
    </reaction>
</comment>
<dbReference type="Gene3D" id="1.20.1050.10">
    <property type="match status" value="1"/>
</dbReference>
<dbReference type="InterPro" id="IPR044627">
    <property type="entry name" value="DHAR1/2/3/4"/>
</dbReference>
<organism evidence="5 6">
    <name type="scientific">Nepenthes gracilis</name>
    <name type="common">Slender pitcher plant</name>
    <dbReference type="NCBI Taxonomy" id="150966"/>
    <lineage>
        <taxon>Eukaryota</taxon>
        <taxon>Viridiplantae</taxon>
        <taxon>Streptophyta</taxon>
        <taxon>Embryophyta</taxon>
        <taxon>Tracheophyta</taxon>
        <taxon>Spermatophyta</taxon>
        <taxon>Magnoliopsida</taxon>
        <taxon>eudicotyledons</taxon>
        <taxon>Gunneridae</taxon>
        <taxon>Pentapetalae</taxon>
        <taxon>Caryophyllales</taxon>
        <taxon>Nepenthaceae</taxon>
        <taxon>Nepenthes</taxon>
    </lineage>
</organism>
<feature type="domain" description="GST C-terminal" evidence="4">
    <location>
        <begin position="1"/>
        <end position="142"/>
    </location>
</feature>
<dbReference type="InterPro" id="IPR036282">
    <property type="entry name" value="Glutathione-S-Trfase_C_sf"/>
</dbReference>
<protein>
    <recommendedName>
        <fullName evidence="1">glutathione transferase</fullName>
        <ecNumber evidence="1">2.5.1.18</ecNumber>
    </recommendedName>
</protein>
<keyword evidence="6" id="KW-1185">Reference proteome</keyword>
<dbReference type="InterPro" id="IPR010987">
    <property type="entry name" value="Glutathione-S-Trfase_C-like"/>
</dbReference>
<evidence type="ECO:0000313" key="5">
    <source>
        <dbReference type="EMBL" id="GMH07931.1"/>
    </source>
</evidence>